<keyword evidence="2" id="KW-1185">Reference proteome</keyword>
<dbReference type="HOGENOM" id="CLU_1346035_0_0_1"/>
<name>A5E6B0_LODEL</name>
<proteinExistence type="predicted"/>
<dbReference type="Proteomes" id="UP000001996">
    <property type="component" value="Unassembled WGS sequence"/>
</dbReference>
<evidence type="ECO:0000313" key="2">
    <source>
        <dbReference type="Proteomes" id="UP000001996"/>
    </source>
</evidence>
<dbReference type="AlphaFoldDB" id="A5E6B0"/>
<feature type="non-terminal residue" evidence="1">
    <location>
        <position position="204"/>
    </location>
</feature>
<sequence>MMMMMVMKKMKTTTTTLVFNLKSEKNIKKEEEKEREVQKMMRWTRTILNCFWRILEPNLFDWMEVISSNVLSEDKQKMTCPKAMQLVAKTAKLKVRVIFNVDYKIFSQRMKIVEMTWRATMILPTTEDYLLDLVRSLMTLLSWKTTPMMMQKQGLKDKLKDRSQSKRKRNLTCRNLPMSIGGVFKSCLKFLETEKSMHGHWKHK</sequence>
<protein>
    <submittedName>
        <fullName evidence="1">Uncharacterized protein</fullName>
    </submittedName>
</protein>
<dbReference type="InParanoid" id="A5E6B0"/>
<reference evidence="1 2" key="1">
    <citation type="journal article" date="2009" name="Nature">
        <title>Evolution of pathogenicity and sexual reproduction in eight Candida genomes.</title>
        <authorList>
            <person name="Butler G."/>
            <person name="Rasmussen M.D."/>
            <person name="Lin M.F."/>
            <person name="Santos M.A."/>
            <person name="Sakthikumar S."/>
            <person name="Munro C.A."/>
            <person name="Rheinbay E."/>
            <person name="Grabherr M."/>
            <person name="Forche A."/>
            <person name="Reedy J.L."/>
            <person name="Agrafioti I."/>
            <person name="Arnaud M.B."/>
            <person name="Bates S."/>
            <person name="Brown A.J."/>
            <person name="Brunke S."/>
            <person name="Costanzo M.C."/>
            <person name="Fitzpatrick D.A."/>
            <person name="de Groot P.W."/>
            <person name="Harris D."/>
            <person name="Hoyer L.L."/>
            <person name="Hube B."/>
            <person name="Klis F.M."/>
            <person name="Kodira C."/>
            <person name="Lennard N."/>
            <person name="Logue M.E."/>
            <person name="Martin R."/>
            <person name="Neiman A.M."/>
            <person name="Nikolaou E."/>
            <person name="Quail M.A."/>
            <person name="Quinn J."/>
            <person name="Santos M.C."/>
            <person name="Schmitzberger F.F."/>
            <person name="Sherlock G."/>
            <person name="Shah P."/>
            <person name="Silverstein K.A."/>
            <person name="Skrzypek M.S."/>
            <person name="Soll D."/>
            <person name="Staggs R."/>
            <person name="Stansfield I."/>
            <person name="Stumpf M.P."/>
            <person name="Sudbery P.E."/>
            <person name="Srikantha T."/>
            <person name="Zeng Q."/>
            <person name="Berman J."/>
            <person name="Berriman M."/>
            <person name="Heitman J."/>
            <person name="Gow N.A."/>
            <person name="Lorenz M.C."/>
            <person name="Birren B.W."/>
            <person name="Kellis M."/>
            <person name="Cuomo C.A."/>
        </authorList>
    </citation>
    <scope>NUCLEOTIDE SEQUENCE [LARGE SCALE GENOMIC DNA]</scope>
    <source>
        <strain evidence="2">ATCC 11503 / BCRC 21390 / CBS 2605 / JCM 1781 / NBRC 1676 / NRRL YB-4239</strain>
    </source>
</reference>
<gene>
    <name evidence="1" type="ORF">LELG_05149</name>
</gene>
<dbReference type="EMBL" id="CH981531">
    <property type="protein sequence ID" value="EDK46968.1"/>
    <property type="molecule type" value="Genomic_DNA"/>
</dbReference>
<accession>A5E6B0</accession>
<dbReference type="VEuPathDB" id="FungiDB:LELG_05149"/>
<organism evidence="1 2">
    <name type="scientific">Lodderomyces elongisporus (strain ATCC 11503 / CBS 2605 / JCM 1781 / NBRC 1676 / NRRL YB-4239)</name>
    <name type="common">Yeast</name>
    <name type="synonym">Saccharomyces elongisporus</name>
    <dbReference type="NCBI Taxonomy" id="379508"/>
    <lineage>
        <taxon>Eukaryota</taxon>
        <taxon>Fungi</taxon>
        <taxon>Dikarya</taxon>
        <taxon>Ascomycota</taxon>
        <taxon>Saccharomycotina</taxon>
        <taxon>Pichiomycetes</taxon>
        <taxon>Debaryomycetaceae</taxon>
        <taxon>Candida/Lodderomyces clade</taxon>
        <taxon>Lodderomyces</taxon>
    </lineage>
</organism>
<evidence type="ECO:0000313" key="1">
    <source>
        <dbReference type="EMBL" id="EDK46968.1"/>
    </source>
</evidence>